<reference evidence="2 3" key="1">
    <citation type="submission" date="2019-01" db="EMBL/GenBank/DDBJ databases">
        <authorList>
            <person name="Brito A."/>
        </authorList>
    </citation>
    <scope>NUCLEOTIDE SEQUENCE [LARGE SCALE GENOMIC DNA]</scope>
    <source>
        <strain evidence="2">1</strain>
    </source>
</reference>
<evidence type="ECO:0000313" key="3">
    <source>
        <dbReference type="Proteomes" id="UP000320055"/>
    </source>
</evidence>
<dbReference type="EMBL" id="CAACVJ010000005">
    <property type="protein sequence ID" value="VEP11394.1"/>
    <property type="molecule type" value="Genomic_DNA"/>
</dbReference>
<dbReference type="OrthoDB" id="7552220at2"/>
<accession>A0A563VIY2</accession>
<keyword evidence="3" id="KW-1185">Reference proteome</keyword>
<dbReference type="AlphaFoldDB" id="A0A563VIY2"/>
<dbReference type="PANTHER" id="PTHR40124">
    <property type="match status" value="1"/>
</dbReference>
<name>A0A563VIY2_9CYAN</name>
<dbReference type="Gene3D" id="2.60.120.200">
    <property type="match status" value="1"/>
</dbReference>
<evidence type="ECO:0000259" key="1">
    <source>
        <dbReference type="Pfam" id="PF21294"/>
    </source>
</evidence>
<dbReference type="Proteomes" id="UP000320055">
    <property type="component" value="Unassembled WGS sequence"/>
</dbReference>
<dbReference type="InterPro" id="IPR048958">
    <property type="entry name" value="Polysacc_lyase_14"/>
</dbReference>
<gene>
    <name evidence="2" type="ORF">H1P_1020017</name>
</gene>
<dbReference type="RefSeq" id="WP_144868754.1">
    <property type="nucleotide sequence ID" value="NZ_LR213858.1"/>
</dbReference>
<dbReference type="Pfam" id="PF21294">
    <property type="entry name" value="Polysacc_lyase_14"/>
    <property type="match status" value="1"/>
</dbReference>
<feature type="domain" description="Polysaccharide lyase 14" evidence="1">
    <location>
        <begin position="94"/>
        <end position="262"/>
    </location>
</feature>
<evidence type="ECO:0000313" key="2">
    <source>
        <dbReference type="EMBL" id="VEP11394.1"/>
    </source>
</evidence>
<organism evidence="2 3">
    <name type="scientific">Hyella patelloides LEGE 07179</name>
    <dbReference type="NCBI Taxonomy" id="945734"/>
    <lineage>
        <taxon>Bacteria</taxon>
        <taxon>Bacillati</taxon>
        <taxon>Cyanobacteriota</taxon>
        <taxon>Cyanophyceae</taxon>
        <taxon>Pleurocapsales</taxon>
        <taxon>Hyellaceae</taxon>
        <taxon>Hyella</taxon>
    </lineage>
</organism>
<protein>
    <recommendedName>
        <fullName evidence="1">Polysaccharide lyase 14 domain-containing protein</fullName>
    </recommendedName>
</protein>
<proteinExistence type="predicted"/>
<sequence>MIILFSILQIALFISANQLSSNAIYQSFEVHSDGTVYDRTAQEKDWNVQWSEDDKMSNFAAITNEEAYSGNNSLRITHSPDKASGGSAAWELPEEDEYYLSYKVKFEEDYDFNGDVHSGGKLPGLSSSDGWLSGGQTSNGSNGFTIRYMWDEDGRAKLYVYHMDRPEQWGESFYFEDESGQPVYFEAGKWHELTQRVEINEGDRKNGSIEVWMDGEQVLNIDGLQFVNNGSGIDSLYFSNFHGGSDSGWYPDKESYTYYDDFVISTDPADVGL</sequence>
<dbReference type="PANTHER" id="PTHR40124:SF1">
    <property type="entry name" value="DISAGGREGATASE RELATED REPEAT PROTEIN"/>
    <property type="match status" value="1"/>
</dbReference>